<evidence type="ECO:0000256" key="1">
    <source>
        <dbReference type="ARBA" id="ARBA00004123"/>
    </source>
</evidence>
<evidence type="ECO:0000256" key="4">
    <source>
        <dbReference type="ARBA" id="ARBA00022499"/>
    </source>
</evidence>
<comment type="caution">
    <text evidence="12">The sequence shown here is derived from an EMBL/GenBank/DDBJ whole genome shotgun (WGS) entry which is preliminary data.</text>
</comment>
<dbReference type="GO" id="GO:0005737">
    <property type="term" value="C:cytoplasm"/>
    <property type="evidence" value="ECO:0007669"/>
    <property type="project" value="UniProtKB-SubCell"/>
</dbReference>
<feature type="compositionally biased region" description="Basic and acidic residues" evidence="10">
    <location>
        <begin position="226"/>
        <end position="251"/>
    </location>
</feature>
<dbReference type="InterPro" id="IPR018866">
    <property type="entry name" value="Znf-4CXXC_R1"/>
</dbReference>
<evidence type="ECO:0000256" key="10">
    <source>
        <dbReference type="SAM" id="MobiDB-lite"/>
    </source>
</evidence>
<reference evidence="12 13" key="1">
    <citation type="journal article" date="2024" name="Plant J.">
        <title>Genome sequences and population genomics reveal climatic adaptation and genomic divergence between two closely related sweetgum species.</title>
        <authorList>
            <person name="Xu W.Q."/>
            <person name="Ren C.Q."/>
            <person name="Zhang X.Y."/>
            <person name="Comes H.P."/>
            <person name="Liu X.H."/>
            <person name="Li Y.G."/>
            <person name="Kettle C.J."/>
            <person name="Jalonen R."/>
            <person name="Gaisberger H."/>
            <person name="Ma Y.Z."/>
            <person name="Qiu Y.X."/>
        </authorList>
    </citation>
    <scope>NUCLEOTIDE SEQUENCE [LARGE SCALE GENOMIC DNA]</scope>
    <source>
        <strain evidence="12">Hangzhou</strain>
    </source>
</reference>
<keyword evidence="13" id="KW-1185">Reference proteome</keyword>
<dbReference type="InterPro" id="IPR040221">
    <property type="entry name" value="CDCA7/CDA7L"/>
</dbReference>
<keyword evidence="8" id="KW-0804">Transcription</keyword>
<proteinExistence type="predicted"/>
<evidence type="ECO:0000256" key="9">
    <source>
        <dbReference type="ARBA" id="ARBA00023242"/>
    </source>
</evidence>
<evidence type="ECO:0000256" key="3">
    <source>
        <dbReference type="ARBA" id="ARBA00022490"/>
    </source>
</evidence>
<accession>A0AAP0NG59</accession>
<feature type="compositionally biased region" description="Basic and acidic residues" evidence="10">
    <location>
        <begin position="266"/>
        <end position="287"/>
    </location>
</feature>
<evidence type="ECO:0000256" key="6">
    <source>
        <dbReference type="ARBA" id="ARBA00022843"/>
    </source>
</evidence>
<feature type="region of interest" description="Disordered" evidence="10">
    <location>
        <begin position="184"/>
        <end position="312"/>
    </location>
</feature>
<keyword evidence="3" id="KW-0963">Cytoplasm</keyword>
<dbReference type="EMBL" id="JBBPBK010000013">
    <property type="protein sequence ID" value="KAK9272138.1"/>
    <property type="molecule type" value="Genomic_DNA"/>
</dbReference>
<feature type="compositionally biased region" description="Basic and acidic residues" evidence="10">
    <location>
        <begin position="301"/>
        <end position="312"/>
    </location>
</feature>
<keyword evidence="5" id="KW-0597">Phosphoprotein</keyword>
<dbReference type="PROSITE" id="PS50827">
    <property type="entry name" value="DDT"/>
    <property type="match status" value="1"/>
</dbReference>
<evidence type="ECO:0000256" key="2">
    <source>
        <dbReference type="ARBA" id="ARBA00004496"/>
    </source>
</evidence>
<evidence type="ECO:0000259" key="11">
    <source>
        <dbReference type="PROSITE" id="PS50827"/>
    </source>
</evidence>
<feature type="compositionally biased region" description="Basic and acidic residues" evidence="10">
    <location>
        <begin position="15"/>
        <end position="40"/>
    </location>
</feature>
<gene>
    <name evidence="12" type="ORF">L1049_002508</name>
</gene>
<evidence type="ECO:0000256" key="5">
    <source>
        <dbReference type="ARBA" id="ARBA00022553"/>
    </source>
</evidence>
<organism evidence="12 13">
    <name type="scientific">Liquidambar formosana</name>
    <name type="common">Formosan gum</name>
    <dbReference type="NCBI Taxonomy" id="63359"/>
    <lineage>
        <taxon>Eukaryota</taxon>
        <taxon>Viridiplantae</taxon>
        <taxon>Streptophyta</taxon>
        <taxon>Embryophyta</taxon>
        <taxon>Tracheophyta</taxon>
        <taxon>Spermatophyta</taxon>
        <taxon>Magnoliopsida</taxon>
        <taxon>eudicotyledons</taxon>
        <taxon>Gunneridae</taxon>
        <taxon>Pentapetalae</taxon>
        <taxon>Saxifragales</taxon>
        <taxon>Altingiaceae</taxon>
        <taxon>Liquidambar</taxon>
    </lineage>
</organism>
<feature type="domain" description="DDT" evidence="11">
    <location>
        <begin position="429"/>
        <end position="499"/>
    </location>
</feature>
<dbReference type="GO" id="GO:0005634">
    <property type="term" value="C:nucleus"/>
    <property type="evidence" value="ECO:0007669"/>
    <property type="project" value="UniProtKB-SubCell"/>
</dbReference>
<dbReference type="InterPro" id="IPR018501">
    <property type="entry name" value="DDT_dom"/>
</dbReference>
<dbReference type="PANTHER" id="PTHR31169:SF8">
    <property type="entry name" value="ZINC-FINGER DOMAIN OF MONOAMINE-OXIDASE A REPRESSOR R1 PROTEIN"/>
    <property type="match status" value="1"/>
</dbReference>
<dbReference type="PANTHER" id="PTHR31169">
    <property type="entry name" value="OS05G0300700 PROTEIN"/>
    <property type="match status" value="1"/>
</dbReference>
<feature type="compositionally biased region" description="Polar residues" evidence="10">
    <location>
        <begin position="252"/>
        <end position="265"/>
    </location>
</feature>
<dbReference type="Pfam" id="PF10497">
    <property type="entry name" value="zf-4CXXC_R1"/>
    <property type="match status" value="1"/>
</dbReference>
<evidence type="ECO:0000256" key="7">
    <source>
        <dbReference type="ARBA" id="ARBA00023015"/>
    </source>
</evidence>
<dbReference type="GO" id="GO:0006355">
    <property type="term" value="P:regulation of DNA-templated transcription"/>
    <property type="evidence" value="ECO:0007669"/>
    <property type="project" value="InterPro"/>
</dbReference>
<name>A0AAP0NG59_LIQFO</name>
<evidence type="ECO:0000256" key="8">
    <source>
        <dbReference type="ARBA" id="ARBA00023163"/>
    </source>
</evidence>
<keyword evidence="9" id="KW-0539">Nucleus</keyword>
<protein>
    <recommendedName>
        <fullName evidence="11">DDT domain-containing protein</fullName>
    </recommendedName>
</protein>
<dbReference type="Proteomes" id="UP001415857">
    <property type="component" value="Unassembled WGS sequence"/>
</dbReference>
<keyword evidence="7" id="KW-0805">Transcription regulation</keyword>
<keyword evidence="4" id="KW-1017">Isopeptide bond</keyword>
<dbReference type="SMART" id="SM00571">
    <property type="entry name" value="DDT"/>
    <property type="match status" value="1"/>
</dbReference>
<dbReference type="AlphaFoldDB" id="A0AAP0NG59"/>
<sequence>MAVRSASASKPKVSAQKEKTSKKENMKKVESRAQSDDNGPRKLLPNSLAKRTKCPGIRVKGGRIYDSENGKTCHQCRQKTRDFVASCKVMKGKKQCTISFCHKCLLNRYGEKAEEMAMLDDWKCPKCRGICNCSNCMKKRGHKPTGILVHAAKATGFSSVSEMLHMKGPENSCHDKIVKVAGVSPKRTVAPNKENPSVLQRKRGKENSFDENIGSDLQHRNSTFNPDEKKPKKMKQEGIEKMHDGNRDSDSPLKNSNTKKPQVSKETSKEIVKKNGKEGSVMLDKKQSRMRVSRDVSSSSIKKEGKNGGRDGVTHKVVEVSDCSKIDNAGAKPSVILDKKQSKVQVSREVYSSPIKKEEKNGGRDEPTHKVIEVLDCSTTDSEGSKPKTVESHKVENCTVTLQNKNFDADIPMPQGTELTTIAGVELLPEDVGQALQFLEFCATFGKVLNVKKVQAESVLHELTRGPLTLGRSARRGQNSLIVWFHTQLLSLILKDMGEEYKFPSSLYV</sequence>
<keyword evidence="6" id="KW-0832">Ubl conjugation</keyword>
<evidence type="ECO:0000313" key="13">
    <source>
        <dbReference type="Proteomes" id="UP001415857"/>
    </source>
</evidence>
<evidence type="ECO:0000313" key="12">
    <source>
        <dbReference type="EMBL" id="KAK9272138.1"/>
    </source>
</evidence>
<feature type="region of interest" description="Disordered" evidence="10">
    <location>
        <begin position="1"/>
        <end position="47"/>
    </location>
</feature>
<comment type="subcellular location">
    <subcellularLocation>
        <location evidence="2">Cytoplasm</location>
    </subcellularLocation>
    <subcellularLocation>
        <location evidence="1">Nucleus</location>
    </subcellularLocation>
</comment>